<evidence type="ECO:0000313" key="4">
    <source>
        <dbReference type="Proteomes" id="UP000068026"/>
    </source>
</evidence>
<protein>
    <recommendedName>
        <fullName evidence="6">Bacteriocin-type signal sequence</fullName>
    </recommendedName>
</protein>
<sequence>MMDDNKDLQKQGNALTDEELDQVAGGMVNQVGVLENQNKDMLGSAEPIKPTERKSNPFSQNCG</sequence>
<accession>A0A0X1U8N5</accession>
<evidence type="ECO:0000256" key="1">
    <source>
        <dbReference type="SAM" id="MobiDB-lite"/>
    </source>
</evidence>
<evidence type="ECO:0008006" key="6">
    <source>
        <dbReference type="Google" id="ProtNLM"/>
    </source>
</evidence>
<reference evidence="5" key="4">
    <citation type="submission" date="2016-11" db="EMBL/GenBank/DDBJ databases">
        <authorList>
            <person name="Jaros S."/>
            <person name="Januszkiewicz K."/>
            <person name="Wedrychowicz H."/>
        </authorList>
    </citation>
    <scope>NUCLEOTIDE SEQUENCE [LARGE SCALE GENOMIC DNA]</scope>
    <source>
        <strain evidence="5">DSM 1682</strain>
    </source>
</reference>
<reference evidence="4" key="2">
    <citation type="submission" date="2016-01" db="EMBL/GenBank/DDBJ databases">
        <authorList>
            <person name="Poehlein A."/>
            <person name="Schlien K."/>
            <person name="Gottschalk G."/>
            <person name="Buckel W."/>
            <person name="Daniel R."/>
        </authorList>
    </citation>
    <scope>NUCLEOTIDE SEQUENCE [LARGE SCALE GENOMIC DNA]</scope>
    <source>
        <strain evidence="4">X2</strain>
    </source>
</reference>
<proteinExistence type="predicted"/>
<gene>
    <name evidence="2" type="ORF">CPRO_17270</name>
    <name evidence="3" type="ORF">SAMN02745151_02353</name>
</gene>
<name>A0A0X1U8N5_ANAPI</name>
<evidence type="ECO:0000313" key="3">
    <source>
        <dbReference type="EMBL" id="SHE96849.1"/>
    </source>
</evidence>
<dbReference type="KEGG" id="cpro:CPRO_17270"/>
<dbReference type="EMBL" id="FQUA01000012">
    <property type="protein sequence ID" value="SHE96849.1"/>
    <property type="molecule type" value="Genomic_DNA"/>
</dbReference>
<reference evidence="2 4" key="1">
    <citation type="journal article" date="2016" name="Genome Announc.">
        <title>Complete Genome Sequence of the Amino Acid-Fermenting Clostridium propionicum X2 (DSM 1682).</title>
        <authorList>
            <person name="Poehlein A."/>
            <person name="Schlien K."/>
            <person name="Chowdhury N.P."/>
            <person name="Gottschalk G."/>
            <person name="Buckel W."/>
            <person name="Daniel R."/>
        </authorList>
    </citation>
    <scope>NUCLEOTIDE SEQUENCE [LARGE SCALE GENOMIC DNA]</scope>
    <source>
        <strain evidence="2 4">X2</strain>
    </source>
</reference>
<evidence type="ECO:0000313" key="5">
    <source>
        <dbReference type="Proteomes" id="UP000184204"/>
    </source>
</evidence>
<organism evidence="3 5">
    <name type="scientific">Anaerotignum propionicum DSM 1682</name>
    <dbReference type="NCBI Taxonomy" id="991789"/>
    <lineage>
        <taxon>Bacteria</taxon>
        <taxon>Bacillati</taxon>
        <taxon>Bacillota</taxon>
        <taxon>Clostridia</taxon>
        <taxon>Lachnospirales</taxon>
        <taxon>Anaerotignaceae</taxon>
        <taxon>Anaerotignum</taxon>
    </lineage>
</organism>
<dbReference type="Proteomes" id="UP000068026">
    <property type="component" value="Chromosome"/>
</dbReference>
<reference evidence="3" key="3">
    <citation type="submission" date="2016-11" db="EMBL/GenBank/DDBJ databases">
        <authorList>
            <person name="Varghese N."/>
            <person name="Submissions S."/>
        </authorList>
    </citation>
    <scope>NUCLEOTIDE SEQUENCE</scope>
    <source>
        <strain evidence="3">DSM 1682</strain>
    </source>
</reference>
<feature type="region of interest" description="Disordered" evidence="1">
    <location>
        <begin position="1"/>
        <end position="63"/>
    </location>
</feature>
<dbReference type="Proteomes" id="UP000184204">
    <property type="component" value="Unassembled WGS sequence"/>
</dbReference>
<dbReference type="AlphaFoldDB" id="A0A0X1U8N5"/>
<keyword evidence="4" id="KW-1185">Reference proteome</keyword>
<evidence type="ECO:0000313" key="2">
    <source>
        <dbReference type="EMBL" id="AMJ41315.1"/>
    </source>
</evidence>
<dbReference type="EMBL" id="CP014223">
    <property type="protein sequence ID" value="AMJ41315.1"/>
    <property type="molecule type" value="Genomic_DNA"/>
</dbReference>